<proteinExistence type="predicted"/>
<reference evidence="1 2" key="1">
    <citation type="journal article" date="2022" name="bioRxiv">
        <title>The genome of the oomycete Peronosclerospora sorghi, a cosmopolitan pathogen of maize and sorghum, is inflated with dispersed pseudogenes.</title>
        <authorList>
            <person name="Fletcher K."/>
            <person name="Martin F."/>
            <person name="Isakeit T."/>
            <person name="Cavanaugh K."/>
            <person name="Magill C."/>
            <person name="Michelmore R."/>
        </authorList>
    </citation>
    <scope>NUCLEOTIDE SEQUENCE [LARGE SCALE GENOMIC DNA]</scope>
    <source>
        <strain evidence="1">P6</strain>
    </source>
</reference>
<evidence type="ECO:0000313" key="1">
    <source>
        <dbReference type="EMBL" id="KAI9912132.1"/>
    </source>
</evidence>
<comment type="caution">
    <text evidence="1">The sequence shown here is derived from an EMBL/GenBank/DDBJ whole genome shotgun (WGS) entry which is preliminary data.</text>
</comment>
<protein>
    <submittedName>
        <fullName evidence="1">Uncharacterized protein</fullName>
    </submittedName>
</protein>
<keyword evidence="2" id="KW-1185">Reference proteome</keyword>
<dbReference type="Proteomes" id="UP001163321">
    <property type="component" value="Chromosome 5"/>
</dbReference>
<sequence length="254" mass="28233">MPMHHLAQKVLVVFFDGNTVTTNSPALNDVASRGCTGFLVLSDSNTSDLLTLLGVQGEEGVIAYPKMPIFFYSASESAIQAAQHAGVQAVYKVSEQENGTKNHILSLLKDPKLEQALAFLHTHVPDGSILPVDSWMESLVSELAMPQQDDGSSKIFVSIVTGARNRMVKPSKPHPLQPLQSYQKWNHNYPEQESEYPPRRLMYTSFCQDQTRRDAVQTFNEEEIDKLGGYGAMDARVFMKEMAFCFGLVPKYGA</sequence>
<accession>A0ACC0W0Z8</accession>
<name>A0ACC0W0Z8_9STRA</name>
<evidence type="ECO:0000313" key="2">
    <source>
        <dbReference type="Proteomes" id="UP001163321"/>
    </source>
</evidence>
<organism evidence="1 2">
    <name type="scientific">Peronosclerospora sorghi</name>
    <dbReference type="NCBI Taxonomy" id="230839"/>
    <lineage>
        <taxon>Eukaryota</taxon>
        <taxon>Sar</taxon>
        <taxon>Stramenopiles</taxon>
        <taxon>Oomycota</taxon>
        <taxon>Peronosporomycetes</taxon>
        <taxon>Peronosporales</taxon>
        <taxon>Peronosporaceae</taxon>
        <taxon>Peronosclerospora</taxon>
    </lineage>
</organism>
<gene>
    <name evidence="1" type="ORF">PsorP6_009068</name>
</gene>
<dbReference type="EMBL" id="CM047584">
    <property type="protein sequence ID" value="KAI9912132.1"/>
    <property type="molecule type" value="Genomic_DNA"/>
</dbReference>